<dbReference type="OrthoDB" id="3243937at2759"/>
<feature type="region of interest" description="Disordered" evidence="1">
    <location>
        <begin position="640"/>
        <end position="659"/>
    </location>
</feature>
<gene>
    <name evidence="2" type="ORF">PIIN_01896</name>
</gene>
<evidence type="ECO:0000256" key="1">
    <source>
        <dbReference type="SAM" id="MobiDB-lite"/>
    </source>
</evidence>
<feature type="compositionally biased region" description="Polar residues" evidence="1">
    <location>
        <begin position="176"/>
        <end position="204"/>
    </location>
</feature>
<dbReference type="Proteomes" id="UP000007148">
    <property type="component" value="Unassembled WGS sequence"/>
</dbReference>
<dbReference type="HOGENOM" id="CLU_402304_0_0_1"/>
<dbReference type="AlphaFoldDB" id="G4T9M8"/>
<protein>
    <recommendedName>
        <fullName evidence="4">UBA domain-containing protein</fullName>
    </recommendedName>
</protein>
<sequence>MEARESLLSMGFAPDRVDWALRETPPDADLQARVDHLIQHEGEHVPTSKSLGAAGSKSEKVAGDLYIYSPPAYAPPSSLAIEHKIQSEPSGSITPAQLAESLNGLRIQRRTPDPLSLSIENESVARYAEFLSAERGRIIAAHSNQEIAEDLLVSISNFFNEERKRWQQVLHPSKPTPQSVNADNNAGTSSNGNQSQASNENRLSTNATEAEMAQKSAVYDAIATYDSTRPLLPPLESVKRLLNGIVTKFTERESVENARKRAGEICTQMEKQVSDLRWQTTVTGSSMSNEPSLPSSDDMMSQLLAMQSTGDYRGAARFAQDYSRREAAMKEQQMRTAAEEYRRSYLDPATAAVNKAISESQPIYAEIQTHLENNDKHLDVVKTIRALEQVSSNIECGMKLLEQLDDEKSAQEIERRVKEAMNRQQFREASQLETQKVSRVYEVNAVRTSQRVARRAHFFNLAISRINKALSDIDNDQSVLKAQLKELLGTIPETISLDQEEARARAGDTSPSKIPLPSKELFNQISDAQSSLISINATAFDLRTLLKEIQRQQVEERAESDMAQFTLRETRAGRWTNLYGGPGKQLRDRANNELAELERAFDGFRRTDLTELDAITGPVNTFLSRYKAREALVMQRLAMGGPPSASPTPTSSSYFASGGTGGVNPTIQAFQRLFQQQYTPNQSY</sequence>
<evidence type="ECO:0000313" key="2">
    <source>
        <dbReference type="EMBL" id="CCA68029.1"/>
    </source>
</evidence>
<accession>G4T9M8</accession>
<feature type="region of interest" description="Disordered" evidence="1">
    <location>
        <begin position="170"/>
        <end position="204"/>
    </location>
</feature>
<keyword evidence="3" id="KW-1185">Reference proteome</keyword>
<organism evidence="2 3">
    <name type="scientific">Serendipita indica (strain DSM 11827)</name>
    <name type="common">Root endophyte fungus</name>
    <name type="synonym">Piriformospora indica</name>
    <dbReference type="NCBI Taxonomy" id="1109443"/>
    <lineage>
        <taxon>Eukaryota</taxon>
        <taxon>Fungi</taxon>
        <taxon>Dikarya</taxon>
        <taxon>Basidiomycota</taxon>
        <taxon>Agaricomycotina</taxon>
        <taxon>Agaricomycetes</taxon>
        <taxon>Sebacinales</taxon>
        <taxon>Serendipitaceae</taxon>
        <taxon>Serendipita</taxon>
    </lineage>
</organism>
<proteinExistence type="predicted"/>
<comment type="caution">
    <text evidence="2">The sequence shown here is derived from an EMBL/GenBank/DDBJ whole genome shotgun (WGS) entry which is preliminary data.</text>
</comment>
<dbReference type="InParanoid" id="G4T9M8"/>
<evidence type="ECO:0000313" key="3">
    <source>
        <dbReference type="Proteomes" id="UP000007148"/>
    </source>
</evidence>
<name>G4T9M8_SERID</name>
<reference evidence="2 3" key="1">
    <citation type="journal article" date="2011" name="PLoS Pathog.">
        <title>Endophytic Life Strategies Decoded by Genome and Transcriptome Analyses of the Mutualistic Root Symbiont Piriformospora indica.</title>
        <authorList>
            <person name="Zuccaro A."/>
            <person name="Lahrmann U."/>
            <person name="Guldener U."/>
            <person name="Langen G."/>
            <person name="Pfiffi S."/>
            <person name="Biedenkopf D."/>
            <person name="Wong P."/>
            <person name="Samans B."/>
            <person name="Grimm C."/>
            <person name="Basiewicz M."/>
            <person name="Murat C."/>
            <person name="Martin F."/>
            <person name="Kogel K.H."/>
        </authorList>
    </citation>
    <scope>NUCLEOTIDE SEQUENCE [LARGE SCALE GENOMIC DNA]</scope>
    <source>
        <strain evidence="2 3">DSM 11827</strain>
    </source>
</reference>
<evidence type="ECO:0008006" key="4">
    <source>
        <dbReference type="Google" id="ProtNLM"/>
    </source>
</evidence>
<dbReference type="EMBL" id="CAFZ01000024">
    <property type="protein sequence ID" value="CCA68029.1"/>
    <property type="molecule type" value="Genomic_DNA"/>
</dbReference>